<dbReference type="Proteomes" id="UP001431209">
    <property type="component" value="Unassembled WGS sequence"/>
</dbReference>
<dbReference type="Gene3D" id="2.130.10.10">
    <property type="entry name" value="YVTN repeat-like/Quinoprotein amine dehydrogenase"/>
    <property type="match status" value="1"/>
</dbReference>
<accession>A0AAW2Z9B6</accession>
<dbReference type="InterPro" id="IPR015943">
    <property type="entry name" value="WD40/YVTN_repeat-like_dom_sf"/>
</dbReference>
<proteinExistence type="predicted"/>
<evidence type="ECO:0000313" key="2">
    <source>
        <dbReference type="Proteomes" id="UP001431209"/>
    </source>
</evidence>
<protein>
    <submittedName>
        <fullName evidence="1">1-deoxy-D-xylulose 5-phosphate reductoisomerase</fullName>
    </submittedName>
</protein>
<gene>
    <name evidence="1" type="ORF">AKO1_002931</name>
</gene>
<keyword evidence="2" id="KW-1185">Reference proteome</keyword>
<comment type="caution">
    <text evidence="1">The sequence shown here is derived from an EMBL/GenBank/DDBJ whole genome shotgun (WGS) entry which is preliminary data.</text>
</comment>
<organism evidence="1 2">
    <name type="scientific">Acrasis kona</name>
    <dbReference type="NCBI Taxonomy" id="1008807"/>
    <lineage>
        <taxon>Eukaryota</taxon>
        <taxon>Discoba</taxon>
        <taxon>Heterolobosea</taxon>
        <taxon>Tetramitia</taxon>
        <taxon>Eutetramitia</taxon>
        <taxon>Acrasidae</taxon>
        <taxon>Acrasis</taxon>
    </lineage>
</organism>
<evidence type="ECO:0000313" key="1">
    <source>
        <dbReference type="EMBL" id="KAL0485414.1"/>
    </source>
</evidence>
<dbReference type="EMBL" id="JAOPGA020001136">
    <property type="protein sequence ID" value="KAL0485414.1"/>
    <property type="molecule type" value="Genomic_DNA"/>
</dbReference>
<reference evidence="1 2" key="1">
    <citation type="submission" date="2024-03" db="EMBL/GenBank/DDBJ databases">
        <title>The Acrasis kona genome and developmental transcriptomes reveal deep origins of eukaryotic multicellular pathways.</title>
        <authorList>
            <person name="Sheikh S."/>
            <person name="Fu C.-J."/>
            <person name="Brown M.W."/>
            <person name="Baldauf S.L."/>
        </authorList>
    </citation>
    <scope>NUCLEOTIDE SEQUENCE [LARGE SCALE GENOMIC DNA]</scope>
    <source>
        <strain evidence="1 2">ATCC MYA-3509</strain>
    </source>
</reference>
<name>A0AAW2Z9B6_9EUKA</name>
<sequence>MATIQTPPKYVLYALSALPLSALAYWIYKKIREPSYEPIDLNSLYQTYSNDYMLSIYKDSSNEPFECTKLIYNKGSKNGTVISLLHVSGDLIACAIDVEGRPILEVWDLSEERLKSTVELSPMITSKSIRFMKKIDDKTIMVWCSGNQRNEVVDIPYFVDITKNRVKTHTIMSRYTSPNTNQVIVFGDGIEKFIIMGCKDTVKVFSLKSSSKFKCERTFESVGPSSTLQTLPNGKFAASVRQGIKIVEFSTGAVERIIEMSYEPTYLRSLSTNILVSKTNNYTLHDGFQVWDIDEEKLIRDFRRQDSRILVPVGFNLLLHCPSEESLSVLNLSTNNDTTLQEQGAGSIQERSVVYIGDRLAVRFEDEHNKKPFFKVWSNE</sequence>
<dbReference type="AlphaFoldDB" id="A0AAW2Z9B6"/>
<dbReference type="InterPro" id="IPR011044">
    <property type="entry name" value="Quino_amine_DH_bsu"/>
</dbReference>
<dbReference type="SUPFAM" id="SSF50969">
    <property type="entry name" value="YVTN repeat-like/Quinoprotein amine dehydrogenase"/>
    <property type="match status" value="1"/>
</dbReference>